<dbReference type="Gene3D" id="3.40.50.300">
    <property type="entry name" value="P-loop containing nucleotide triphosphate hydrolases"/>
    <property type="match status" value="1"/>
</dbReference>
<name>A0A5D8QB10_9THEO</name>
<reference evidence="7 8" key="1">
    <citation type="submission" date="2019-08" db="EMBL/GenBank/DDBJ databases">
        <title>Calorimonas adulescens gen. nov., sp. nov., an anaerobic thermophilic bacterium from Sakhalin hot spring.</title>
        <authorList>
            <person name="Khomyakova M.A."/>
            <person name="Merkel A.Y."/>
            <person name="Novikov A."/>
            <person name="Bonch-Osmolovskaya E.A."/>
            <person name="Slobodkin A.I."/>
        </authorList>
    </citation>
    <scope>NUCLEOTIDE SEQUENCE [LARGE SCALE GENOMIC DNA]</scope>
    <source>
        <strain evidence="7 8">A05MB</strain>
    </source>
</reference>
<keyword evidence="5" id="KW-0143">Chaperone</keyword>
<comment type="caution">
    <text evidence="7">The sequence shown here is derived from an EMBL/GenBank/DDBJ whole genome shotgun (WGS) entry which is preliminary data.</text>
</comment>
<evidence type="ECO:0000259" key="6">
    <source>
        <dbReference type="SMART" id="SM00382"/>
    </source>
</evidence>
<comment type="similarity">
    <text evidence="1">Belongs to the SIMIBI class G3E GTPase family. ArgK/MeaB subfamily.</text>
</comment>
<dbReference type="PANTHER" id="PTHR43087:SF1">
    <property type="entry name" value="LAO_AO TRANSPORT SYSTEM ATPASE"/>
    <property type="match status" value="1"/>
</dbReference>
<evidence type="ECO:0000256" key="2">
    <source>
        <dbReference type="ARBA" id="ARBA00022741"/>
    </source>
</evidence>
<dbReference type="GO" id="GO:0003924">
    <property type="term" value="F:GTPase activity"/>
    <property type="evidence" value="ECO:0007669"/>
    <property type="project" value="InterPro"/>
</dbReference>
<dbReference type="SUPFAM" id="SSF52540">
    <property type="entry name" value="P-loop containing nucleoside triphosphate hydrolases"/>
    <property type="match status" value="1"/>
</dbReference>
<feature type="domain" description="AAA+ ATPase" evidence="6">
    <location>
        <begin position="43"/>
        <end position="248"/>
    </location>
</feature>
<evidence type="ECO:0000313" key="7">
    <source>
        <dbReference type="EMBL" id="TZE81577.1"/>
    </source>
</evidence>
<dbReference type="InterPro" id="IPR003593">
    <property type="entry name" value="AAA+_ATPase"/>
</dbReference>
<dbReference type="AlphaFoldDB" id="A0A5D8QB10"/>
<keyword evidence="4" id="KW-0342">GTP-binding</keyword>
<dbReference type="Proteomes" id="UP000322976">
    <property type="component" value="Unassembled WGS sequence"/>
</dbReference>
<dbReference type="PANTHER" id="PTHR43087">
    <property type="entry name" value="LYSINE/ARGININE/ORNITHINE TRANSPORT SYSTEM KINASE"/>
    <property type="match status" value="1"/>
</dbReference>
<dbReference type="NCBIfam" id="TIGR00750">
    <property type="entry name" value="lao"/>
    <property type="match status" value="1"/>
</dbReference>
<dbReference type="InterPro" id="IPR052040">
    <property type="entry name" value="GTPase/Isobutyryl-CoA_mutase"/>
</dbReference>
<keyword evidence="3" id="KW-0378">Hydrolase</keyword>
<evidence type="ECO:0000256" key="4">
    <source>
        <dbReference type="ARBA" id="ARBA00023134"/>
    </source>
</evidence>
<evidence type="ECO:0000313" key="8">
    <source>
        <dbReference type="Proteomes" id="UP000322976"/>
    </source>
</evidence>
<proteinExistence type="inferred from homology"/>
<protein>
    <submittedName>
        <fullName evidence="7">Methylmalonyl Co-A mutase-associated GTPase MeaB</fullName>
    </submittedName>
</protein>
<evidence type="ECO:0000256" key="3">
    <source>
        <dbReference type="ARBA" id="ARBA00022801"/>
    </source>
</evidence>
<accession>A0A5D8QB10</accession>
<dbReference type="Pfam" id="PF03308">
    <property type="entry name" value="MeaB"/>
    <property type="match status" value="1"/>
</dbReference>
<keyword evidence="2" id="KW-0547">Nucleotide-binding</keyword>
<dbReference type="SMART" id="SM00382">
    <property type="entry name" value="AAA"/>
    <property type="match status" value="1"/>
</dbReference>
<dbReference type="InterPro" id="IPR005129">
    <property type="entry name" value="GTPase_ArgK"/>
</dbReference>
<sequence>MMDIKKRILEGDRLALAKLITMAENNRPEATEVIKEMYYRTGNAYLIGITGLPGAGKSTLTAKLAKAYSKMGKKIGIVACDPTSPYTGGAILGDRIRMQELFTDPNIFIRSMGSRGHLGGLSKGTRAAIRAMDIFGMDYIFIETVGVGQSEVEIAGTADTTVMVLAPGLGDDIQAMKAGIMEIGDIFVVNKADREGAEKTSREIEAMLDLNERSSWRPRVILTVAQDNKGIEDVLYAIDEHMRYLKDSGIFDNKRRENIKNELLELLTQNIMAEIMSGLSKEDLMGIVDKVAKRELDPYSASTDIIKQTRIGGCR</sequence>
<dbReference type="InterPro" id="IPR027417">
    <property type="entry name" value="P-loop_NTPase"/>
</dbReference>
<evidence type="ECO:0000256" key="1">
    <source>
        <dbReference type="ARBA" id="ARBA00009625"/>
    </source>
</evidence>
<dbReference type="GO" id="GO:0005525">
    <property type="term" value="F:GTP binding"/>
    <property type="evidence" value="ECO:0007669"/>
    <property type="project" value="UniProtKB-KW"/>
</dbReference>
<organism evidence="7 8">
    <name type="scientific">Calorimonas adulescens</name>
    <dbReference type="NCBI Taxonomy" id="2606906"/>
    <lineage>
        <taxon>Bacteria</taxon>
        <taxon>Bacillati</taxon>
        <taxon>Bacillota</taxon>
        <taxon>Clostridia</taxon>
        <taxon>Thermoanaerobacterales</taxon>
        <taxon>Thermoanaerobacteraceae</taxon>
        <taxon>Calorimonas</taxon>
    </lineage>
</organism>
<evidence type="ECO:0000256" key="5">
    <source>
        <dbReference type="ARBA" id="ARBA00023186"/>
    </source>
</evidence>
<gene>
    <name evidence="7" type="primary">meaB</name>
    <name evidence="7" type="ORF">FWJ32_08645</name>
</gene>
<dbReference type="EMBL" id="VTPS01000012">
    <property type="protein sequence ID" value="TZE81577.1"/>
    <property type="molecule type" value="Genomic_DNA"/>
</dbReference>
<dbReference type="CDD" id="cd03114">
    <property type="entry name" value="MMAA-like"/>
    <property type="match status" value="1"/>
</dbReference>
<keyword evidence="8" id="KW-1185">Reference proteome</keyword>